<evidence type="ECO:0000259" key="2">
    <source>
        <dbReference type="PROSITE" id="PS51123"/>
    </source>
</evidence>
<dbReference type="RefSeq" id="WP_095068970.1">
    <property type="nucleotide sequence ID" value="NZ_LT899436.1"/>
</dbReference>
<evidence type="ECO:0000313" key="4">
    <source>
        <dbReference type="Proteomes" id="UP000215214"/>
    </source>
</evidence>
<dbReference type="InterPro" id="IPR036737">
    <property type="entry name" value="OmpA-like_sf"/>
</dbReference>
<evidence type="ECO:0000256" key="1">
    <source>
        <dbReference type="PROSITE-ProRule" id="PRU00473"/>
    </source>
</evidence>
<evidence type="ECO:0000313" key="3">
    <source>
        <dbReference type="EMBL" id="SNR14104.1"/>
    </source>
</evidence>
<feature type="domain" description="OmpA-like" evidence="2">
    <location>
        <begin position="271"/>
        <end position="391"/>
    </location>
</feature>
<dbReference type="EMBL" id="LT899436">
    <property type="protein sequence ID" value="SNR14104.1"/>
    <property type="molecule type" value="Genomic_DNA"/>
</dbReference>
<organism evidence="3 4">
    <name type="scientific">Tenacibaculum jejuense</name>
    <dbReference type="NCBI Taxonomy" id="584609"/>
    <lineage>
        <taxon>Bacteria</taxon>
        <taxon>Pseudomonadati</taxon>
        <taxon>Bacteroidota</taxon>
        <taxon>Flavobacteriia</taxon>
        <taxon>Flavobacteriales</taxon>
        <taxon>Flavobacteriaceae</taxon>
        <taxon>Tenacibaculum</taxon>
    </lineage>
</organism>
<dbReference type="GO" id="GO:0016020">
    <property type="term" value="C:membrane"/>
    <property type="evidence" value="ECO:0007669"/>
    <property type="project" value="UniProtKB-UniRule"/>
</dbReference>
<reference evidence="3 4" key="1">
    <citation type="submission" date="2017-07" db="EMBL/GenBank/DDBJ databases">
        <authorList>
            <person name="Sun Z.S."/>
            <person name="Albrecht U."/>
            <person name="Echele G."/>
            <person name="Lee C.C."/>
        </authorList>
    </citation>
    <scope>NUCLEOTIDE SEQUENCE [LARGE SCALE GENOMIC DNA]</scope>
    <source>
        <strain evidence="4">type strain: KCTC 22618</strain>
    </source>
</reference>
<dbReference type="CDD" id="cd07185">
    <property type="entry name" value="OmpA_C-like"/>
    <property type="match status" value="1"/>
</dbReference>
<dbReference type="AlphaFoldDB" id="A0A238U6J3"/>
<proteinExistence type="predicted"/>
<dbReference type="SUPFAM" id="SSF103088">
    <property type="entry name" value="OmpA-like"/>
    <property type="match status" value="1"/>
</dbReference>
<protein>
    <recommendedName>
        <fullName evidence="2">OmpA-like domain-containing protein</fullName>
    </recommendedName>
</protein>
<dbReference type="InterPro" id="IPR006665">
    <property type="entry name" value="OmpA-like"/>
</dbReference>
<name>A0A238U6J3_9FLAO</name>
<keyword evidence="1" id="KW-0472">Membrane</keyword>
<gene>
    <name evidence="3" type="ORF">TJEJU_0304</name>
</gene>
<accession>A0A238U6J3</accession>
<dbReference type="Gene3D" id="3.30.1330.60">
    <property type="entry name" value="OmpA-like domain"/>
    <property type="match status" value="1"/>
</dbReference>
<dbReference type="Proteomes" id="UP000215214">
    <property type="component" value="Chromosome TJEJU"/>
</dbReference>
<dbReference type="Pfam" id="PF00691">
    <property type="entry name" value="OmpA"/>
    <property type="match status" value="1"/>
</dbReference>
<dbReference type="OrthoDB" id="9814546at2"/>
<dbReference type="KEGG" id="tje:TJEJU_0304"/>
<sequence>MANINTFDQGAQILQNVDVTSMVTGLALGIANAQEQLDNNSVKQITKLAQTQVGGKSLLELGFRPAFYAFERAEISASISLKMAVQEELEIDFELEYDSTRKKGYTDEHIQKIENNYKEEKYREFKSSRKYWSTLSNEHTLKVNEMTVTTSNKTGSIDRVDETTSKLSTDAKVERVESEIIDTKDVVAKSSNALSVHNYMGYGMLSMLDYYTEDIGVVKIKNYTTAVDVKIKGTTAANTVKITGGNLTACLNSITTSTFKMGLKDKDKFTVYFDFSKHHPIDFSYTGGATPKNTDQLKEKLRALALIMKADTDIKVKIVGHTDSVSGDKFNKDLGLKRAKGTANYLKALGVDAAQITETTSEGEDAAKASIGDNKKDANYRKAVIEVDTGGNEYIFVEGGDFNFTQAAAEITIANWSSTNSGILKKHQKLAAAATKQLDVESGSDSVSQNVQTLAEVNTQFANSNKFYSQVSGDVVYVLRKDAKIEYTLYSNDTEELVIEDKSTNTQNTQNSNDTLQIHKVINSKYFAKSDIQSIKDPKVSAWSGSLDFRYARQFGMSVEGNASVTASMISIPAPTEFENYVQSLTGNTNPSSN</sequence>
<keyword evidence="4" id="KW-1185">Reference proteome</keyword>
<dbReference type="PROSITE" id="PS51123">
    <property type="entry name" value="OMPA_2"/>
    <property type="match status" value="1"/>
</dbReference>